<evidence type="ECO:0000313" key="4">
    <source>
        <dbReference type="EMBL" id="SEH38848.1"/>
    </source>
</evidence>
<dbReference type="Pfam" id="PF00445">
    <property type="entry name" value="Ribonuclease_T2"/>
    <property type="match status" value="1"/>
</dbReference>
<feature type="chain" id="PRO_5010245659" evidence="3">
    <location>
        <begin position="32"/>
        <end position="243"/>
    </location>
</feature>
<dbReference type="InterPro" id="IPR001568">
    <property type="entry name" value="RNase_T2-like"/>
</dbReference>
<feature type="signal peptide" evidence="3">
    <location>
        <begin position="1"/>
        <end position="31"/>
    </location>
</feature>
<dbReference type="OrthoDB" id="4720638at2"/>
<protein>
    <submittedName>
        <fullName evidence="4">Ribonuclease T2</fullName>
    </submittedName>
</protein>
<dbReference type="PANTHER" id="PTHR11240">
    <property type="entry name" value="RIBONUCLEASE T2"/>
    <property type="match status" value="1"/>
</dbReference>
<dbReference type="PANTHER" id="PTHR11240:SF22">
    <property type="entry name" value="RIBONUCLEASE T2"/>
    <property type="match status" value="1"/>
</dbReference>
<dbReference type="SUPFAM" id="SSF55895">
    <property type="entry name" value="Ribonuclease Rh-like"/>
    <property type="match status" value="1"/>
</dbReference>
<reference evidence="5" key="1">
    <citation type="submission" date="2016-10" db="EMBL/GenBank/DDBJ databases">
        <authorList>
            <person name="Varghese N."/>
            <person name="Submissions S."/>
        </authorList>
    </citation>
    <scope>NUCLEOTIDE SEQUENCE [LARGE SCALE GENOMIC DNA]</scope>
    <source>
        <strain evidence="5">DSM 13234</strain>
    </source>
</reference>
<dbReference type="PROSITE" id="PS00531">
    <property type="entry name" value="RNASE_T2_2"/>
    <property type="match status" value="1"/>
</dbReference>
<accession>A0A1H6HXJ9</accession>
<dbReference type="GO" id="GO:0006401">
    <property type="term" value="P:RNA catabolic process"/>
    <property type="evidence" value="ECO:0007669"/>
    <property type="project" value="UniProtKB-ARBA"/>
</dbReference>
<keyword evidence="5" id="KW-1185">Reference proteome</keyword>
<gene>
    <name evidence="4" type="ORF">SAMN04244559_02095</name>
</gene>
<comment type="similarity">
    <text evidence="1 2">Belongs to the RNase T2 family.</text>
</comment>
<evidence type="ECO:0000256" key="1">
    <source>
        <dbReference type="ARBA" id="ARBA00007469"/>
    </source>
</evidence>
<evidence type="ECO:0000256" key="2">
    <source>
        <dbReference type="RuleBase" id="RU004328"/>
    </source>
</evidence>
<dbReference type="InterPro" id="IPR018188">
    <property type="entry name" value="RNase_T2_His_AS_1"/>
</dbReference>
<proteinExistence type="inferred from homology"/>
<evidence type="ECO:0000313" key="5">
    <source>
        <dbReference type="Proteomes" id="UP000182983"/>
    </source>
</evidence>
<evidence type="ECO:0000256" key="3">
    <source>
        <dbReference type="SAM" id="SignalP"/>
    </source>
</evidence>
<name>A0A1H6HXJ9_MAGFU</name>
<dbReference type="InterPro" id="IPR036430">
    <property type="entry name" value="RNase_T2-like_sf"/>
</dbReference>
<dbReference type="RefSeq" id="WP_074768270.1">
    <property type="nucleotide sequence ID" value="NZ_FNWO01000007.1"/>
</dbReference>
<organism evidence="4 5">
    <name type="scientific">Magnetospirillum fulvum</name>
    <name type="common">Rhodospirillum fulvum</name>
    <dbReference type="NCBI Taxonomy" id="1082"/>
    <lineage>
        <taxon>Bacteria</taxon>
        <taxon>Pseudomonadati</taxon>
        <taxon>Pseudomonadota</taxon>
        <taxon>Alphaproteobacteria</taxon>
        <taxon>Rhodospirillales</taxon>
        <taxon>Rhodospirillaceae</taxon>
        <taxon>Magnetospirillum</taxon>
    </lineage>
</organism>
<dbReference type="Gene3D" id="3.90.730.10">
    <property type="entry name" value="Ribonuclease T2-like"/>
    <property type="match status" value="1"/>
</dbReference>
<dbReference type="InterPro" id="IPR033130">
    <property type="entry name" value="RNase_T2_His_AS_2"/>
</dbReference>
<dbReference type="EMBL" id="FNWO01000007">
    <property type="protein sequence ID" value="SEH38848.1"/>
    <property type="molecule type" value="Genomic_DNA"/>
</dbReference>
<dbReference type="AlphaFoldDB" id="A0A1H6HXJ9"/>
<dbReference type="GO" id="GO:0033897">
    <property type="term" value="F:ribonuclease T2 activity"/>
    <property type="evidence" value="ECO:0007669"/>
    <property type="project" value="InterPro"/>
</dbReference>
<keyword evidence="3" id="KW-0732">Signal</keyword>
<dbReference type="Proteomes" id="UP000182983">
    <property type="component" value="Unassembled WGS sequence"/>
</dbReference>
<dbReference type="GO" id="GO:0003723">
    <property type="term" value="F:RNA binding"/>
    <property type="evidence" value="ECO:0007669"/>
    <property type="project" value="InterPro"/>
</dbReference>
<sequence length="243" mass="25445">MNRIIHFVLSRRGLSVVLLAALLALPSGAGAEGQSCRPARGSTGQFDYYLLSLSWSPAFCATPAGAKHPDQCGTAAPARGFVVHGLWPQYLPGSAAATAQGGGALWPQCCGGAEPFRPDAVPPQLDGVMIGTDLRRHEWSKHGTCATPRSGEYFAKIVAAVGTVGTASDLRPTAPSKIRVGELKQHFPVPSQAIFPTCKGKTLSEVRVCLDRSLAPIPCPDSARRSDNCPGTVILPVGPEAQP</sequence>
<dbReference type="PROSITE" id="PS00530">
    <property type="entry name" value="RNASE_T2_1"/>
    <property type="match status" value="1"/>
</dbReference>